<accession>A0A7C4L1S0</accession>
<dbReference type="AlphaFoldDB" id="A0A7C4L1S0"/>
<feature type="transmembrane region" description="Helical" evidence="2">
    <location>
        <begin position="44"/>
        <end position="66"/>
    </location>
</feature>
<comment type="similarity">
    <text evidence="1">Belongs to the polysaccharide synthase family.</text>
</comment>
<feature type="domain" description="Polysaccharide biosynthesis protein CapD-like" evidence="3">
    <location>
        <begin position="292"/>
        <end position="574"/>
    </location>
</feature>
<feature type="transmembrane region" description="Helical" evidence="2">
    <location>
        <begin position="12"/>
        <end position="32"/>
    </location>
</feature>
<protein>
    <submittedName>
        <fullName evidence="4">Polysaccharide biosynthesis protein</fullName>
    </submittedName>
</protein>
<dbReference type="PANTHER" id="PTHR43318:SF1">
    <property type="entry name" value="POLYSACCHARIDE BIOSYNTHESIS PROTEIN EPSC-RELATED"/>
    <property type="match status" value="1"/>
</dbReference>
<dbReference type="CDD" id="cd05237">
    <property type="entry name" value="UDP_invert_4-6DH_SDR_e"/>
    <property type="match status" value="1"/>
</dbReference>
<dbReference type="Gene3D" id="3.40.50.720">
    <property type="entry name" value="NAD(P)-binding Rossmann-like Domain"/>
    <property type="match status" value="2"/>
</dbReference>
<dbReference type="PANTHER" id="PTHR43318">
    <property type="entry name" value="UDP-N-ACETYLGLUCOSAMINE 4,6-DEHYDRATASE"/>
    <property type="match status" value="1"/>
</dbReference>
<name>A0A7C4L1S0_9CHLR</name>
<comment type="caution">
    <text evidence="4">The sequence shown here is derived from an EMBL/GenBank/DDBJ whole genome shotgun (WGS) entry which is preliminary data.</text>
</comment>
<organism evidence="4">
    <name type="scientific">Bellilinea caldifistulae</name>
    <dbReference type="NCBI Taxonomy" id="360411"/>
    <lineage>
        <taxon>Bacteria</taxon>
        <taxon>Bacillati</taxon>
        <taxon>Chloroflexota</taxon>
        <taxon>Anaerolineae</taxon>
        <taxon>Anaerolineales</taxon>
        <taxon>Anaerolineaceae</taxon>
        <taxon>Bellilinea</taxon>
    </lineage>
</organism>
<evidence type="ECO:0000256" key="2">
    <source>
        <dbReference type="SAM" id="Phobius"/>
    </source>
</evidence>
<dbReference type="Pfam" id="PF02719">
    <property type="entry name" value="Polysacc_synt_2"/>
    <property type="match status" value="1"/>
</dbReference>
<keyword evidence="2" id="KW-1133">Transmembrane helix</keyword>
<reference evidence="4" key="1">
    <citation type="journal article" date="2020" name="mSystems">
        <title>Genome- and Community-Level Interaction Insights into Carbon Utilization and Element Cycling Functions of Hydrothermarchaeota in Hydrothermal Sediment.</title>
        <authorList>
            <person name="Zhou Z."/>
            <person name="Liu Y."/>
            <person name="Xu W."/>
            <person name="Pan J."/>
            <person name="Luo Z.H."/>
            <person name="Li M."/>
        </authorList>
    </citation>
    <scope>NUCLEOTIDE SEQUENCE [LARGE SCALE GENOMIC DNA]</scope>
    <source>
        <strain evidence="4">SpSt-556</strain>
    </source>
</reference>
<keyword evidence="2" id="KW-0812">Transmembrane</keyword>
<proteinExistence type="inferred from homology"/>
<dbReference type="SUPFAM" id="SSF51735">
    <property type="entry name" value="NAD(P)-binding Rossmann-fold domains"/>
    <property type="match status" value="2"/>
</dbReference>
<dbReference type="InterPro" id="IPR003869">
    <property type="entry name" value="Polysac_CapD-like"/>
</dbReference>
<dbReference type="Pfam" id="PF13727">
    <property type="entry name" value="CoA_binding_3"/>
    <property type="match status" value="1"/>
</dbReference>
<gene>
    <name evidence="4" type="ORF">ENT17_07015</name>
</gene>
<feature type="transmembrane region" description="Helical" evidence="2">
    <location>
        <begin position="78"/>
        <end position="100"/>
    </location>
</feature>
<evidence type="ECO:0000259" key="3">
    <source>
        <dbReference type="Pfam" id="PF02719"/>
    </source>
</evidence>
<sequence length="629" mass="70324">MKNKPNIRNRYILIGDLALIVVSVIGALILRFELSSLFFAYLPFAYWMIAVALVVKPIVYYFFGLYRRMWMYASVEELKLIVIAVSTASVIVALVMLLLFTRGFLPGYLRSVLVIDWLLSLAMVGGLRFTFRFLAETRRRFGEMQAGRVKRVLIVGAGDAGALVVKELQKNPQLNLIPVGFLDDNPTKQKQQIHGVPVVGTINEMTRWLEKLRVDEVIIAIPSAPGRVVRMVADVARLKGIPFRTMPGIYELLGGRVSVSRLREVDITDLLRRQPTRIKEEWIGEVLADKVVLVTGAGGSIGRELCRQIARYNPAELIMLGHGENSIFEGLLELKDHFPSLMIRPVIADVRDRMRLNQVFSQFHPQIVFHAAAHKHVSLMEVNVEEAVTNNILGTKNLVELAIEHRVERLVMISSDKAVRPANVMGATKRIAEMLVIDAALRTGMAFSVVRFGNVLGSRGSVVPIFKQQIARGGPITITHPDMKRYFMTIPEAVYLVLQAAGMSKGAETFVLNMGQQVRILDLAEDLIRLSGLEPGKDIEIVFTGVRPGEKLSEDLWDEGFQFLATEHPDIFRSQNTEPLSSERLTQFVDELINLAREGSGEEIIQLMDQFIPGAVIQSTPPPEITSII</sequence>
<keyword evidence="2" id="KW-0472">Membrane</keyword>
<evidence type="ECO:0000313" key="4">
    <source>
        <dbReference type="EMBL" id="HGS87355.1"/>
    </source>
</evidence>
<dbReference type="EMBL" id="DSXR01000074">
    <property type="protein sequence ID" value="HGS87355.1"/>
    <property type="molecule type" value="Genomic_DNA"/>
</dbReference>
<dbReference type="InterPro" id="IPR036291">
    <property type="entry name" value="NAD(P)-bd_dom_sf"/>
</dbReference>
<dbReference type="InterPro" id="IPR051203">
    <property type="entry name" value="Polysaccharide_Synthase-Rel"/>
</dbReference>
<evidence type="ECO:0000256" key="1">
    <source>
        <dbReference type="ARBA" id="ARBA00007430"/>
    </source>
</evidence>